<sequence length="594" mass="66979">MAHDEIQTAHMMAPLTTARVVCQAHLGVSALSHAVSLVSAFMDYATPRFWSIPRACGRTTTTTDLRLLERLRAHEPPDMDRYHRMHLFSEALVSAVRADNLEVMTWLCTVYCREGLTGNAMREAARSGNVRMLEWLAQNCQDTLLWSFRFMDEAALGGHLDAVVWLDGHPQNPGCSPYVLTNAARNGHIRVVEWLQTHKPEVESSFPLDTAVTCGQLHVAQYLHEHGHHQPNLEISMNFVALKGNLELLEWLHMQSDAEFSQSVLDHAAAGGHLRIIQWLHTHRSEGCTSHAMDHAATAGHLDIVQWLHENRHEGCTTQAMDGAAENGHLEVVQWLHAHRNESCTTRALDLAALNGHLEVLKWLHANRNEEWSVSVMNNAATGGHLHIVEWLHGIQTPGREGATTDAMDGAAGNGHLDVVKWLHDHRDEGCTQVAMDMAATNGHLEIVKWLHANRSEGCTRDAMDGAARNNLIDVVQWLHANRVEGCSTRAMDQAGSLEMLEWLHNNRDEGCTANAMSTYHDDFQRLVFLYSHFRYGCSESVVKWHAFHNRVEVCLWISEHYPEHRNYLLENFPEIAGAMQLIRRHNTDGPQRE</sequence>
<dbReference type="HOGENOM" id="CLU_014745_2_2_1"/>
<dbReference type="Proteomes" id="UP000019132">
    <property type="component" value="Unassembled WGS sequence"/>
</dbReference>
<reference evidence="2" key="2">
    <citation type="submission" date="2010-04" db="EMBL/GenBank/DDBJ databases">
        <authorList>
            <person name="Buell R."/>
            <person name="Hamilton J."/>
            <person name="Hostetler J."/>
        </authorList>
    </citation>
    <scope>NUCLEOTIDE SEQUENCE [LARGE SCALE GENOMIC DNA]</scope>
    <source>
        <strain evidence="2">DAOM:BR144</strain>
    </source>
</reference>
<dbReference type="SUPFAM" id="SSF48403">
    <property type="entry name" value="Ankyrin repeat"/>
    <property type="match status" value="1"/>
</dbReference>
<proteinExistence type="predicted"/>
<evidence type="ECO:0000313" key="2">
    <source>
        <dbReference type="Proteomes" id="UP000019132"/>
    </source>
</evidence>
<dbReference type="InterPro" id="IPR052050">
    <property type="entry name" value="SecEffector_AnkRepeat"/>
</dbReference>
<dbReference type="InParanoid" id="K3WPB6"/>
<protein>
    <submittedName>
        <fullName evidence="1">Uncharacterized protein</fullName>
    </submittedName>
</protein>
<dbReference type="PANTHER" id="PTHR46586:SF3">
    <property type="entry name" value="ANKYRIN REPEAT-CONTAINING PROTEIN"/>
    <property type="match status" value="1"/>
</dbReference>
<dbReference type="VEuPathDB" id="FungiDB:PYU1_G006794"/>
<dbReference type="OMA" id="KWLCEVR"/>
<dbReference type="PANTHER" id="PTHR46586">
    <property type="entry name" value="ANKYRIN REPEAT-CONTAINING PROTEIN"/>
    <property type="match status" value="1"/>
</dbReference>
<dbReference type="Gene3D" id="1.25.40.20">
    <property type="entry name" value="Ankyrin repeat-containing domain"/>
    <property type="match status" value="4"/>
</dbReference>
<dbReference type="InterPro" id="IPR002110">
    <property type="entry name" value="Ankyrin_rpt"/>
</dbReference>
<dbReference type="STRING" id="431595.K3WPB6"/>
<accession>K3WPB6</accession>
<dbReference type="AlphaFoldDB" id="K3WPB6"/>
<dbReference type="Pfam" id="PF13637">
    <property type="entry name" value="Ank_4"/>
    <property type="match status" value="3"/>
</dbReference>
<dbReference type="EnsemblProtists" id="PYU1_T006808">
    <property type="protein sequence ID" value="PYU1_T006808"/>
    <property type="gene ID" value="PYU1_G006794"/>
</dbReference>
<dbReference type="Pfam" id="PF12796">
    <property type="entry name" value="Ank_2"/>
    <property type="match status" value="1"/>
</dbReference>
<reference evidence="2" key="1">
    <citation type="journal article" date="2010" name="Genome Biol.">
        <title>Genome sequence of the necrotrophic plant pathogen Pythium ultimum reveals original pathogenicity mechanisms and effector repertoire.</title>
        <authorList>
            <person name="Levesque C.A."/>
            <person name="Brouwer H."/>
            <person name="Cano L."/>
            <person name="Hamilton J.P."/>
            <person name="Holt C."/>
            <person name="Huitema E."/>
            <person name="Raffaele S."/>
            <person name="Robideau G.P."/>
            <person name="Thines M."/>
            <person name="Win J."/>
            <person name="Zerillo M.M."/>
            <person name="Beakes G.W."/>
            <person name="Boore J.L."/>
            <person name="Busam D."/>
            <person name="Dumas B."/>
            <person name="Ferriera S."/>
            <person name="Fuerstenberg S.I."/>
            <person name="Gachon C.M."/>
            <person name="Gaulin E."/>
            <person name="Govers F."/>
            <person name="Grenville-Briggs L."/>
            <person name="Horner N."/>
            <person name="Hostetler J."/>
            <person name="Jiang R.H."/>
            <person name="Johnson J."/>
            <person name="Krajaejun T."/>
            <person name="Lin H."/>
            <person name="Meijer H.J."/>
            <person name="Moore B."/>
            <person name="Morris P."/>
            <person name="Phuntmart V."/>
            <person name="Puiu D."/>
            <person name="Shetty J."/>
            <person name="Stajich J.E."/>
            <person name="Tripathy S."/>
            <person name="Wawra S."/>
            <person name="van West P."/>
            <person name="Whitty B.R."/>
            <person name="Coutinho P.M."/>
            <person name="Henrissat B."/>
            <person name="Martin F."/>
            <person name="Thomas P.D."/>
            <person name="Tyler B.M."/>
            <person name="De Vries R.P."/>
            <person name="Kamoun S."/>
            <person name="Yandell M."/>
            <person name="Tisserat N."/>
            <person name="Buell C.R."/>
        </authorList>
    </citation>
    <scope>NUCLEOTIDE SEQUENCE</scope>
    <source>
        <strain evidence="2">DAOM:BR144</strain>
    </source>
</reference>
<reference evidence="1" key="3">
    <citation type="submission" date="2015-02" db="UniProtKB">
        <authorList>
            <consortium name="EnsemblProtists"/>
        </authorList>
    </citation>
    <scope>IDENTIFICATION</scope>
    <source>
        <strain evidence="1">DAOM BR144</strain>
    </source>
</reference>
<name>K3WPB6_GLOUD</name>
<keyword evidence="2" id="KW-1185">Reference proteome</keyword>
<evidence type="ECO:0000313" key="1">
    <source>
        <dbReference type="EnsemblProtists" id="PYU1_T006808"/>
    </source>
</evidence>
<organism evidence="1 2">
    <name type="scientific">Globisporangium ultimum (strain ATCC 200006 / CBS 805.95 / DAOM BR144)</name>
    <name type="common">Pythium ultimum</name>
    <dbReference type="NCBI Taxonomy" id="431595"/>
    <lineage>
        <taxon>Eukaryota</taxon>
        <taxon>Sar</taxon>
        <taxon>Stramenopiles</taxon>
        <taxon>Oomycota</taxon>
        <taxon>Peronosporomycetes</taxon>
        <taxon>Pythiales</taxon>
        <taxon>Pythiaceae</taxon>
        <taxon>Globisporangium</taxon>
    </lineage>
</organism>
<dbReference type="SUPFAM" id="SSF140860">
    <property type="entry name" value="Pseudo ankyrin repeat-like"/>
    <property type="match status" value="1"/>
</dbReference>
<dbReference type="EMBL" id="GL376635">
    <property type="status" value="NOT_ANNOTATED_CDS"/>
    <property type="molecule type" value="Genomic_DNA"/>
</dbReference>
<dbReference type="InterPro" id="IPR036770">
    <property type="entry name" value="Ankyrin_rpt-contain_sf"/>
</dbReference>